<name>A0A658K219_PSEA0</name>
<proteinExistence type="predicted"/>
<keyword evidence="1" id="KW-0449">Lipoprotein</keyword>
<gene>
    <name evidence="1" type="ORF">ALP66_00638</name>
</gene>
<accession>A0A658K219</accession>
<organism evidence="1 2">
    <name type="scientific">Pseudomonas amygdali pv. photiniae</name>
    <dbReference type="NCBI Taxonomy" id="251724"/>
    <lineage>
        <taxon>Bacteria</taxon>
        <taxon>Pseudomonadati</taxon>
        <taxon>Pseudomonadota</taxon>
        <taxon>Gammaproteobacteria</taxon>
        <taxon>Pseudomonadales</taxon>
        <taxon>Pseudomonadaceae</taxon>
        <taxon>Pseudomonas</taxon>
        <taxon>Pseudomonas amygdali</taxon>
    </lineage>
</organism>
<dbReference type="AlphaFoldDB" id="A0A658K219"/>
<protein>
    <submittedName>
        <fullName evidence="1">RND efflux system, outer membrane lipoprotein</fullName>
    </submittedName>
</protein>
<dbReference type="Proteomes" id="UP000270873">
    <property type="component" value="Unassembled WGS sequence"/>
</dbReference>
<comment type="caution">
    <text evidence="1">The sequence shown here is derived from an EMBL/GenBank/DDBJ whole genome shotgun (WGS) entry which is preliminary data.</text>
</comment>
<evidence type="ECO:0000313" key="2">
    <source>
        <dbReference type="Proteomes" id="UP000270873"/>
    </source>
</evidence>
<evidence type="ECO:0000313" key="1">
    <source>
        <dbReference type="EMBL" id="RMS42264.1"/>
    </source>
</evidence>
<reference evidence="1 2" key="1">
    <citation type="submission" date="2018-08" db="EMBL/GenBank/DDBJ databases">
        <title>Recombination of ecologically and evolutionarily significant loci maintains genetic cohesion in the Pseudomonas syringae species complex.</title>
        <authorList>
            <person name="Dillon M."/>
            <person name="Thakur S."/>
            <person name="Almeida R.N.D."/>
            <person name="Weir B.S."/>
            <person name="Guttman D.S."/>
        </authorList>
    </citation>
    <scope>NUCLEOTIDE SEQUENCE [LARGE SCALE GENOMIC DNA]</scope>
    <source>
        <strain evidence="1 2">ICMP 7847</strain>
    </source>
</reference>
<sequence>MAGVLTRRQQALGHVRNEIERVALVQEKVRRLSFELNAGAAELTALLGSTIRIAEADAAGRKSLDELQQNRIDLFRVLRGAEPTTPPQS</sequence>
<dbReference type="EMBL" id="RBSP01000798">
    <property type="protein sequence ID" value="RMS42264.1"/>
    <property type="molecule type" value="Genomic_DNA"/>
</dbReference>